<dbReference type="OrthoDB" id="9798907at2"/>
<dbReference type="HOGENOM" id="CLU_074525_0_0_0"/>
<keyword evidence="3" id="KW-0540">Nuclease</keyword>
<dbReference type="EMBL" id="CP002515">
    <property type="protein sequence ID" value="AEP13729.1"/>
    <property type="molecule type" value="Genomic_DNA"/>
</dbReference>
<feature type="domain" description="BsuBI/PstI restriction endonuclease" evidence="1">
    <location>
        <begin position="160"/>
        <end position="313"/>
    </location>
</feature>
<dbReference type="Proteomes" id="UP000006791">
    <property type="component" value="Chromosome 2"/>
</dbReference>
<sequence length="320" mass="35948">MGDRAGTQAADRVSEALNILRALGVPQKQQNERSALTLLALLGLTPEKGWTQAADPCLGINQMMKHFEQHFGKRYAPNTRETVRRSTIHQFVQMGLVLANPDRPDRPVNSPKNCYQVAPALLELVRAYGTASWDESLKNFVTSAEALRRLQPRERVMPLIPVTLPDGRQLDLTAGGQNPLVKQIVEEFCPRFTPGGVLVYVGDAGRKQRHLETDYLTKLGVVLDEHGKMPDVIVHLPEKHWLVLIEAVTSHGPINVKRQHELRELFKKVPAGLVFVTAFPTRRAMARYLSEIAWETEVWVAEAPGHIIHFNGERFPGPYE</sequence>
<dbReference type="GO" id="GO:0009307">
    <property type="term" value="P:DNA restriction-modification system"/>
    <property type="evidence" value="ECO:0007669"/>
    <property type="project" value="InterPro"/>
</dbReference>
<dbReference type="Gene3D" id="3.40.1350.80">
    <property type="match status" value="1"/>
</dbReference>
<dbReference type="InterPro" id="IPR041454">
    <property type="entry name" value="BsuBI/PstI_N"/>
</dbReference>
<protein>
    <submittedName>
        <fullName evidence="3">BsuBI/PstI restriction endonuclease C-terminus</fullName>
        <ecNumber evidence="3">3.1.21.4</ecNumber>
    </submittedName>
</protein>
<organism evidence="3 4">
    <name type="scientific">Chloracidobacterium thermophilum (strain B)</name>
    <dbReference type="NCBI Taxonomy" id="981222"/>
    <lineage>
        <taxon>Bacteria</taxon>
        <taxon>Pseudomonadati</taxon>
        <taxon>Acidobacteriota</taxon>
        <taxon>Terriglobia</taxon>
        <taxon>Terriglobales</taxon>
        <taxon>Acidobacteriaceae</taxon>
        <taxon>Chloracidobacterium</taxon>
    </lineage>
</organism>
<keyword evidence="3" id="KW-0378">Hydrolase</keyword>
<keyword evidence="4" id="KW-1185">Reference proteome</keyword>
<dbReference type="RefSeq" id="WP_014101467.1">
    <property type="nucleotide sequence ID" value="NC_016025.1"/>
</dbReference>
<dbReference type="InterPro" id="IPR041963">
    <property type="entry name" value="BsuBI/PstI_C_sf"/>
</dbReference>
<evidence type="ECO:0000313" key="3">
    <source>
        <dbReference type="EMBL" id="AEP13729.1"/>
    </source>
</evidence>
<gene>
    <name evidence="3" type="ordered locus">Cabther_B0732</name>
</gene>
<dbReference type="KEGG" id="ctm:Cabther_B0732"/>
<dbReference type="STRING" id="981222.Cabther_B0732"/>
<feature type="domain" description="BsuBI/PstI restriction endonuclease HTH" evidence="2">
    <location>
        <begin position="11"/>
        <end position="147"/>
    </location>
</feature>
<dbReference type="InterPro" id="IPR041962">
    <property type="entry name" value="BsuBI/PstI_N_sf"/>
</dbReference>
<keyword evidence="3" id="KW-0255">Endonuclease</keyword>
<dbReference type="Pfam" id="PF17728">
    <property type="entry name" value="BsuBI_PstI_RE_N"/>
    <property type="match status" value="1"/>
</dbReference>
<dbReference type="Gene3D" id="1.10.10.1820">
    <property type="entry name" value="BsuBI/PstI restriction endonuclease-like"/>
    <property type="match status" value="1"/>
</dbReference>
<dbReference type="GO" id="GO:0003677">
    <property type="term" value="F:DNA binding"/>
    <property type="evidence" value="ECO:0007669"/>
    <property type="project" value="InterPro"/>
</dbReference>
<dbReference type="AlphaFoldDB" id="G2LL53"/>
<proteinExistence type="predicted"/>
<dbReference type="InterPro" id="IPR009528">
    <property type="entry name" value="Restrct_endonuc_II_BsuBI_C"/>
</dbReference>
<name>G2LL53_CHLTF</name>
<reference evidence="3 4" key="1">
    <citation type="journal article" date="2012" name="Environ. Microbiol.">
        <title>Complete genome of Candidatus Chloracidobacterium thermophilum, a chlorophyll-based photoheterotroph belonging to the phylum Acidobacteria.</title>
        <authorList>
            <person name="Garcia Costas A.M."/>
            <person name="Liu Z."/>
            <person name="Tomsho L.P."/>
            <person name="Schuster S.C."/>
            <person name="Ward D.M."/>
            <person name="Bryant D.A."/>
        </authorList>
    </citation>
    <scope>NUCLEOTIDE SEQUENCE [LARGE SCALE GENOMIC DNA]</scope>
    <source>
        <strain evidence="3 4">B</strain>
    </source>
</reference>
<dbReference type="GO" id="GO:0000287">
    <property type="term" value="F:magnesium ion binding"/>
    <property type="evidence" value="ECO:0007669"/>
    <property type="project" value="InterPro"/>
</dbReference>
<dbReference type="GO" id="GO:0009036">
    <property type="term" value="F:type II site-specific deoxyribonuclease activity"/>
    <property type="evidence" value="ECO:0007669"/>
    <property type="project" value="UniProtKB-EC"/>
</dbReference>
<accession>G2LL53</accession>
<dbReference type="REBASE" id="488361">
    <property type="entry name" value="CthBORF731P"/>
</dbReference>
<dbReference type="EC" id="3.1.21.4" evidence="3"/>
<evidence type="ECO:0000259" key="2">
    <source>
        <dbReference type="Pfam" id="PF17728"/>
    </source>
</evidence>
<dbReference type="Pfam" id="PF06616">
    <property type="entry name" value="BsuBI_PstI_RE"/>
    <property type="match status" value="1"/>
</dbReference>
<evidence type="ECO:0000313" key="4">
    <source>
        <dbReference type="Proteomes" id="UP000006791"/>
    </source>
</evidence>
<evidence type="ECO:0000259" key="1">
    <source>
        <dbReference type="Pfam" id="PF06616"/>
    </source>
</evidence>